<evidence type="ECO:0000313" key="6">
    <source>
        <dbReference type="Proteomes" id="UP001163846"/>
    </source>
</evidence>
<dbReference type="InterPro" id="IPR020472">
    <property type="entry name" value="WD40_PAC1"/>
</dbReference>
<protein>
    <submittedName>
        <fullName evidence="5">WD40-repeat-containing domain protein</fullName>
    </submittedName>
</protein>
<dbReference type="EMBL" id="MU806172">
    <property type="protein sequence ID" value="KAJ3838633.1"/>
    <property type="molecule type" value="Genomic_DNA"/>
</dbReference>
<dbReference type="Pfam" id="PF12894">
    <property type="entry name" value="ANAPC4_WD40"/>
    <property type="match status" value="1"/>
</dbReference>
<dbReference type="PRINTS" id="PR00320">
    <property type="entry name" value="GPROTEINBRPT"/>
</dbReference>
<evidence type="ECO:0000256" key="3">
    <source>
        <dbReference type="PROSITE-ProRule" id="PRU00221"/>
    </source>
</evidence>
<dbReference type="SUPFAM" id="SSF50978">
    <property type="entry name" value="WD40 repeat-like"/>
    <property type="match status" value="1"/>
</dbReference>
<gene>
    <name evidence="5" type="ORF">F5878DRAFT_619056</name>
</gene>
<dbReference type="InterPro" id="IPR015943">
    <property type="entry name" value="WD40/YVTN_repeat-like_dom_sf"/>
</dbReference>
<dbReference type="InterPro" id="IPR036322">
    <property type="entry name" value="WD40_repeat_dom_sf"/>
</dbReference>
<feature type="repeat" description="WD" evidence="3">
    <location>
        <begin position="95"/>
        <end position="138"/>
    </location>
</feature>
<feature type="domain" description="Anaphase-promoting complex subunit 4-like WD40" evidence="4">
    <location>
        <begin position="20"/>
        <end position="108"/>
    </location>
</feature>
<dbReference type="SMART" id="SM00320">
    <property type="entry name" value="WD40"/>
    <property type="match status" value="4"/>
</dbReference>
<reference evidence="5" key="1">
    <citation type="submission" date="2022-08" db="EMBL/GenBank/DDBJ databases">
        <authorList>
            <consortium name="DOE Joint Genome Institute"/>
            <person name="Min B."/>
            <person name="Riley R."/>
            <person name="Sierra-Patev S."/>
            <person name="Naranjo-Ortiz M."/>
            <person name="Looney B."/>
            <person name="Konkel Z."/>
            <person name="Slot J.C."/>
            <person name="Sakamoto Y."/>
            <person name="Steenwyk J.L."/>
            <person name="Rokas A."/>
            <person name="Carro J."/>
            <person name="Camarero S."/>
            <person name="Ferreira P."/>
            <person name="Molpeceres G."/>
            <person name="Ruiz-Duenas F.J."/>
            <person name="Serrano A."/>
            <person name="Henrissat B."/>
            <person name="Drula E."/>
            <person name="Hughes K.W."/>
            <person name="Mata J.L."/>
            <person name="Ishikawa N.K."/>
            <person name="Vargas-Isla R."/>
            <person name="Ushijima S."/>
            <person name="Smith C.A."/>
            <person name="Ahrendt S."/>
            <person name="Andreopoulos W."/>
            <person name="He G."/>
            <person name="Labutti K."/>
            <person name="Lipzen A."/>
            <person name="Ng V."/>
            <person name="Sandor L."/>
            <person name="Barry K."/>
            <person name="Martinez A.T."/>
            <person name="Xiao Y."/>
            <person name="Gibbons J.G."/>
            <person name="Terashima K."/>
            <person name="Hibbett D.S."/>
            <person name="Grigoriev I.V."/>
        </authorList>
    </citation>
    <scope>NUCLEOTIDE SEQUENCE</scope>
    <source>
        <strain evidence="5">TFB9207</strain>
    </source>
</reference>
<name>A0AA38P9M8_9AGAR</name>
<keyword evidence="1 3" id="KW-0853">WD repeat</keyword>
<keyword evidence="2" id="KW-0677">Repeat</keyword>
<dbReference type="PANTHER" id="PTHR10971">
    <property type="entry name" value="MRNA EXPORT FACTOR AND BUB3"/>
    <property type="match status" value="1"/>
</dbReference>
<dbReference type="InterPro" id="IPR024977">
    <property type="entry name" value="Apc4-like_WD40_dom"/>
</dbReference>
<dbReference type="PROSITE" id="PS50294">
    <property type="entry name" value="WD_REPEATS_REGION"/>
    <property type="match status" value="1"/>
</dbReference>
<comment type="caution">
    <text evidence="5">The sequence shown here is derived from an EMBL/GenBank/DDBJ whole genome shotgun (WGS) entry which is preliminary data.</text>
</comment>
<feature type="repeat" description="WD" evidence="3">
    <location>
        <begin position="54"/>
        <end position="95"/>
    </location>
</feature>
<keyword evidence="6" id="KW-1185">Reference proteome</keyword>
<dbReference type="AlphaFoldDB" id="A0AA38P9M8"/>
<dbReference type="Gene3D" id="2.130.10.10">
    <property type="entry name" value="YVTN repeat-like/Quinoprotein amine dehydrogenase"/>
    <property type="match status" value="1"/>
</dbReference>
<evidence type="ECO:0000256" key="2">
    <source>
        <dbReference type="ARBA" id="ARBA00022737"/>
    </source>
</evidence>
<proteinExistence type="predicted"/>
<accession>A0AA38P9M8</accession>
<organism evidence="5 6">
    <name type="scientific">Lentinula raphanica</name>
    <dbReference type="NCBI Taxonomy" id="153919"/>
    <lineage>
        <taxon>Eukaryota</taxon>
        <taxon>Fungi</taxon>
        <taxon>Dikarya</taxon>
        <taxon>Basidiomycota</taxon>
        <taxon>Agaricomycotina</taxon>
        <taxon>Agaricomycetes</taxon>
        <taxon>Agaricomycetidae</taxon>
        <taxon>Agaricales</taxon>
        <taxon>Marasmiineae</taxon>
        <taxon>Omphalotaceae</taxon>
        <taxon>Lentinula</taxon>
    </lineage>
</organism>
<dbReference type="Proteomes" id="UP001163846">
    <property type="component" value="Unassembled WGS sequence"/>
</dbReference>
<dbReference type="InterPro" id="IPR001680">
    <property type="entry name" value="WD40_rpt"/>
</dbReference>
<dbReference type="Pfam" id="PF00400">
    <property type="entry name" value="WD40"/>
    <property type="match status" value="1"/>
</dbReference>
<sequence>MSFNAQIELPHPPDDSISSLSFSKQTDHLAVGSWDNSVRVYEVTSQGQAQGKAMYTHRAPVLSVCWNEEGNRIFSGGVDNTGLMFDVATGQTIQVAQHDEPVKAVKWINMLHTGVLVTGSWDKTIKYWDIRTPSPIATVQLPERCYTLDACYPLMVVGTAGRHILTFDLAKSPLVFQDNVSPLRMQTRVVACSRDKSAYAVGGVEGRVSISYMEQKDNNNNYSFKCHRQDSALNKKDQSLVYSVNDINFHPVHGTFSTCGSDGSAHFWDRDGRMRLKSFDRAAAPISCSAFNRTGSMFACATSYDWHKGFSGMTGAGGLNKVTIYAIKDEDVRRRVTRR</sequence>
<dbReference type="PROSITE" id="PS50082">
    <property type="entry name" value="WD_REPEATS_2"/>
    <property type="match status" value="2"/>
</dbReference>
<evidence type="ECO:0000256" key="1">
    <source>
        <dbReference type="ARBA" id="ARBA00022574"/>
    </source>
</evidence>
<evidence type="ECO:0000259" key="4">
    <source>
        <dbReference type="Pfam" id="PF12894"/>
    </source>
</evidence>
<evidence type="ECO:0000313" key="5">
    <source>
        <dbReference type="EMBL" id="KAJ3838633.1"/>
    </source>
</evidence>